<protein>
    <submittedName>
        <fullName evidence="1">Uncharacterized protein</fullName>
    </submittedName>
</protein>
<accession>A0ABQ9EZU3</accession>
<name>A0ABQ9EZU3_TEGGR</name>
<reference evidence="1 2" key="1">
    <citation type="submission" date="2022-12" db="EMBL/GenBank/DDBJ databases">
        <title>Chromosome-level genome of Tegillarca granosa.</title>
        <authorList>
            <person name="Kim J."/>
        </authorList>
    </citation>
    <scope>NUCLEOTIDE SEQUENCE [LARGE SCALE GENOMIC DNA]</scope>
    <source>
        <strain evidence="1">Teg-2019</strain>
        <tissue evidence="1">Adductor muscle</tissue>
    </source>
</reference>
<keyword evidence="2" id="KW-1185">Reference proteome</keyword>
<evidence type="ECO:0000313" key="2">
    <source>
        <dbReference type="Proteomes" id="UP001217089"/>
    </source>
</evidence>
<dbReference type="Proteomes" id="UP001217089">
    <property type="component" value="Unassembled WGS sequence"/>
</dbReference>
<evidence type="ECO:0000313" key="1">
    <source>
        <dbReference type="EMBL" id="KAJ8308910.1"/>
    </source>
</evidence>
<sequence length="197" mass="23852">MLEDQEKLLQDLFFTYLDDLIAKCQVFKCCENDYQSVFEITVQSSELFIDYILWRRIHAKIYYFGVKNWFIFEYDINVWYYQTTVQNRIDKEWPNFCIMAKMFALEECLFYTYMCTCISCISHDSTRQFCSSNILGTLVYEVMHCNDKAYGDQRLILIMSYIKQFAIDMIRLTAKVSRHPYQKYLEINHECTFFVKN</sequence>
<dbReference type="EMBL" id="JARBDR010000657">
    <property type="protein sequence ID" value="KAJ8308910.1"/>
    <property type="molecule type" value="Genomic_DNA"/>
</dbReference>
<comment type="caution">
    <text evidence="1">The sequence shown here is derived from an EMBL/GenBank/DDBJ whole genome shotgun (WGS) entry which is preliminary data.</text>
</comment>
<organism evidence="1 2">
    <name type="scientific">Tegillarca granosa</name>
    <name type="common">Malaysian cockle</name>
    <name type="synonym">Anadara granosa</name>
    <dbReference type="NCBI Taxonomy" id="220873"/>
    <lineage>
        <taxon>Eukaryota</taxon>
        <taxon>Metazoa</taxon>
        <taxon>Spiralia</taxon>
        <taxon>Lophotrochozoa</taxon>
        <taxon>Mollusca</taxon>
        <taxon>Bivalvia</taxon>
        <taxon>Autobranchia</taxon>
        <taxon>Pteriomorphia</taxon>
        <taxon>Arcoida</taxon>
        <taxon>Arcoidea</taxon>
        <taxon>Arcidae</taxon>
        <taxon>Tegillarca</taxon>
    </lineage>
</organism>
<gene>
    <name evidence="1" type="ORF">KUTeg_013784</name>
</gene>
<proteinExistence type="predicted"/>